<dbReference type="EMBL" id="CAJNOK010004195">
    <property type="protein sequence ID" value="CAF0929091.1"/>
    <property type="molecule type" value="Genomic_DNA"/>
</dbReference>
<evidence type="ECO:0000259" key="1">
    <source>
        <dbReference type="PROSITE" id="PS50181"/>
    </source>
</evidence>
<dbReference type="AlphaFoldDB" id="A0A8S2DHF5"/>
<protein>
    <recommendedName>
        <fullName evidence="1">F-box domain-containing protein</fullName>
    </recommendedName>
</protein>
<name>A0A8S2DHF5_9BILA</name>
<dbReference type="InterPro" id="IPR001810">
    <property type="entry name" value="F-box_dom"/>
</dbReference>
<evidence type="ECO:0000313" key="4">
    <source>
        <dbReference type="Proteomes" id="UP000677228"/>
    </source>
</evidence>
<gene>
    <name evidence="2" type="ORF">OVA965_LOCUS11049</name>
    <name evidence="3" type="ORF">TMI583_LOCUS11044</name>
</gene>
<sequence length="582" mass="69238">MITKFDALPNELFMCIFDYLTSADIFYSFFNLNKRLTQLLNQYASIMDLSCISWMQYDYICKLILPTIQDYVIKLCIGNQFRYGQYECFLNEYPNLRFHHLESLTISCIDQDNIHQHLKQRCGLMLKQLHINLLEPNLNVIKCYETQEFYGQSVPQLEQLTIQGVVPYVFDRSLLCEHFSLHSISLHLKRDSDFIALLYYLPLLTDCHVTCDERGTINQDEIYYLEPLPYLVKFQYFGTMLTTDVRLLLELVLSNGKRKLNYLSLYCREEQWPIYTILNKQFLQTYLDNGQFEFYFKIISQTPLIRPQLGISMSNVGYCITQEMFGQIYSLPFAFEKFDIFSNEYFDLVEHPIDNNHNFSSVKSIYLYGSGSIFDSHFLFKLSEMFISLTTLEYTNPYHSLKRHPFQLHKYDFKINQLKSLIIHHSQYYSITEPLLLLTPNVIELSIEYGYLMQLASLITPPQQFSQIRSLTVLCFNEFYEQFFFHLFPNVEHLHLSFELIKSTIYRTHFSFINNLFESMRQSLSTLKMSNIKCPFDGGKYALIAMKENFRQSIYKYYKNACINWLKQEVRNKQRYTVLFSI</sequence>
<dbReference type="Proteomes" id="UP000682733">
    <property type="component" value="Unassembled WGS sequence"/>
</dbReference>
<organism evidence="2 4">
    <name type="scientific">Didymodactylos carnosus</name>
    <dbReference type="NCBI Taxonomy" id="1234261"/>
    <lineage>
        <taxon>Eukaryota</taxon>
        <taxon>Metazoa</taxon>
        <taxon>Spiralia</taxon>
        <taxon>Gnathifera</taxon>
        <taxon>Rotifera</taxon>
        <taxon>Eurotatoria</taxon>
        <taxon>Bdelloidea</taxon>
        <taxon>Philodinida</taxon>
        <taxon>Philodinidae</taxon>
        <taxon>Didymodactylos</taxon>
    </lineage>
</organism>
<dbReference type="EMBL" id="CAJOBA010004196">
    <property type="protein sequence ID" value="CAF3705922.1"/>
    <property type="molecule type" value="Genomic_DNA"/>
</dbReference>
<comment type="caution">
    <text evidence="2">The sequence shown here is derived from an EMBL/GenBank/DDBJ whole genome shotgun (WGS) entry which is preliminary data.</text>
</comment>
<feature type="domain" description="F-box" evidence="1">
    <location>
        <begin position="2"/>
        <end position="49"/>
    </location>
</feature>
<proteinExistence type="predicted"/>
<accession>A0A8S2DHF5</accession>
<evidence type="ECO:0000313" key="3">
    <source>
        <dbReference type="EMBL" id="CAF3705922.1"/>
    </source>
</evidence>
<dbReference type="SUPFAM" id="SSF52047">
    <property type="entry name" value="RNI-like"/>
    <property type="match status" value="1"/>
</dbReference>
<dbReference type="Proteomes" id="UP000677228">
    <property type="component" value="Unassembled WGS sequence"/>
</dbReference>
<evidence type="ECO:0000313" key="2">
    <source>
        <dbReference type="EMBL" id="CAF0929091.1"/>
    </source>
</evidence>
<reference evidence="2" key="1">
    <citation type="submission" date="2021-02" db="EMBL/GenBank/DDBJ databases">
        <authorList>
            <person name="Nowell W R."/>
        </authorList>
    </citation>
    <scope>NUCLEOTIDE SEQUENCE</scope>
</reference>
<dbReference type="PROSITE" id="PS50181">
    <property type="entry name" value="FBOX"/>
    <property type="match status" value="1"/>
</dbReference>